<proteinExistence type="inferred from homology"/>
<evidence type="ECO:0000256" key="1">
    <source>
        <dbReference type="ARBA" id="ARBA00010641"/>
    </source>
</evidence>
<dbReference type="Gene3D" id="1.10.1740.10">
    <property type="match status" value="1"/>
</dbReference>
<dbReference type="Gene3D" id="1.10.10.10">
    <property type="entry name" value="Winged helix-like DNA-binding domain superfamily/Winged helix DNA-binding domain"/>
    <property type="match status" value="1"/>
</dbReference>
<name>A0ABS9CF68_9BACT</name>
<dbReference type="NCBIfam" id="TIGR02937">
    <property type="entry name" value="sigma70-ECF"/>
    <property type="match status" value="1"/>
</dbReference>
<dbReference type="InterPro" id="IPR013324">
    <property type="entry name" value="RNA_pol_sigma_r3/r4-like"/>
</dbReference>
<accession>A0ABS9CF68</accession>
<evidence type="ECO:0000313" key="8">
    <source>
        <dbReference type="EMBL" id="MCF2563709.1"/>
    </source>
</evidence>
<feature type="domain" description="RNA polymerase sigma factor 70 region 4 type 2" evidence="7">
    <location>
        <begin position="134"/>
        <end position="171"/>
    </location>
</feature>
<protein>
    <submittedName>
        <fullName evidence="8">Sigma-70 family RNA polymerase sigma factor</fullName>
    </submittedName>
</protein>
<dbReference type="InterPro" id="IPR013249">
    <property type="entry name" value="RNA_pol_sigma70_r4_t2"/>
</dbReference>
<dbReference type="CDD" id="cd06171">
    <property type="entry name" value="Sigma70_r4"/>
    <property type="match status" value="1"/>
</dbReference>
<dbReference type="InterPro" id="IPR013325">
    <property type="entry name" value="RNA_pol_sigma_r2"/>
</dbReference>
<sequence>MKGYANCSDDMLVQAYMEGKDSAFDELLARNQQQLFDFILALTRDKDKADDLFQETFIRAIVKMKDGQYFNQGKFLYWLMRIARNLLIDDVRKQKKGQAVNISDDELLTVIDCGHPYKSREDMLVAEELSDHMRQLMDLLPDEQREVVLMRYYQGLQFKDIAEITNVSINTSLGRMRYAIRNMRRMAKRINLI</sequence>
<dbReference type="PANTHER" id="PTHR43133:SF8">
    <property type="entry name" value="RNA POLYMERASE SIGMA FACTOR HI_1459-RELATED"/>
    <property type="match status" value="1"/>
</dbReference>
<evidence type="ECO:0000256" key="5">
    <source>
        <dbReference type="ARBA" id="ARBA00023163"/>
    </source>
</evidence>
<dbReference type="Pfam" id="PF04542">
    <property type="entry name" value="Sigma70_r2"/>
    <property type="match status" value="1"/>
</dbReference>
<keyword evidence="9" id="KW-1185">Reference proteome</keyword>
<evidence type="ECO:0000313" key="9">
    <source>
        <dbReference type="Proteomes" id="UP001200470"/>
    </source>
</evidence>
<organism evidence="8 9">
    <name type="scientific">Xylanibacter brevis</name>
    <dbReference type="NCBI Taxonomy" id="83231"/>
    <lineage>
        <taxon>Bacteria</taxon>
        <taxon>Pseudomonadati</taxon>
        <taxon>Bacteroidota</taxon>
        <taxon>Bacteroidia</taxon>
        <taxon>Bacteroidales</taxon>
        <taxon>Prevotellaceae</taxon>
        <taxon>Xylanibacter</taxon>
    </lineage>
</organism>
<reference evidence="8 9" key="1">
    <citation type="submission" date="2020-12" db="EMBL/GenBank/DDBJ databases">
        <title>Whole genome sequences of gut porcine anaerobes.</title>
        <authorList>
            <person name="Kubasova T."/>
            <person name="Jahodarova E."/>
            <person name="Rychlik I."/>
        </authorList>
    </citation>
    <scope>NUCLEOTIDE SEQUENCE [LARGE SCALE GENOMIC DNA]</scope>
    <source>
        <strain evidence="8 9">An925</strain>
    </source>
</reference>
<evidence type="ECO:0000256" key="2">
    <source>
        <dbReference type="ARBA" id="ARBA00023015"/>
    </source>
</evidence>
<dbReference type="InterPro" id="IPR039425">
    <property type="entry name" value="RNA_pol_sigma-70-like"/>
</dbReference>
<dbReference type="RefSeq" id="WP_301638004.1">
    <property type="nucleotide sequence ID" value="NZ_JADYTN010000011.1"/>
</dbReference>
<evidence type="ECO:0000259" key="6">
    <source>
        <dbReference type="Pfam" id="PF04542"/>
    </source>
</evidence>
<dbReference type="EMBL" id="JADYTN010000011">
    <property type="protein sequence ID" value="MCF2563709.1"/>
    <property type="molecule type" value="Genomic_DNA"/>
</dbReference>
<comment type="caution">
    <text evidence="8">The sequence shown here is derived from an EMBL/GenBank/DDBJ whole genome shotgun (WGS) entry which is preliminary data.</text>
</comment>
<dbReference type="Pfam" id="PF08281">
    <property type="entry name" value="Sigma70_r4_2"/>
    <property type="match status" value="1"/>
</dbReference>
<keyword evidence="5" id="KW-0804">Transcription</keyword>
<dbReference type="SUPFAM" id="SSF88946">
    <property type="entry name" value="Sigma2 domain of RNA polymerase sigma factors"/>
    <property type="match status" value="1"/>
</dbReference>
<dbReference type="Proteomes" id="UP001200470">
    <property type="component" value="Unassembled WGS sequence"/>
</dbReference>
<feature type="domain" description="RNA polymerase sigma-70 region 2" evidence="6">
    <location>
        <begin position="28"/>
        <end position="96"/>
    </location>
</feature>
<evidence type="ECO:0000256" key="3">
    <source>
        <dbReference type="ARBA" id="ARBA00023082"/>
    </source>
</evidence>
<dbReference type="InterPro" id="IPR014284">
    <property type="entry name" value="RNA_pol_sigma-70_dom"/>
</dbReference>
<evidence type="ECO:0000256" key="4">
    <source>
        <dbReference type="ARBA" id="ARBA00023125"/>
    </source>
</evidence>
<dbReference type="InterPro" id="IPR007627">
    <property type="entry name" value="RNA_pol_sigma70_r2"/>
</dbReference>
<dbReference type="InterPro" id="IPR036388">
    <property type="entry name" value="WH-like_DNA-bd_sf"/>
</dbReference>
<keyword evidence="4" id="KW-0238">DNA-binding</keyword>
<comment type="similarity">
    <text evidence="1">Belongs to the sigma-70 factor family. ECF subfamily.</text>
</comment>
<keyword evidence="2" id="KW-0805">Transcription regulation</keyword>
<dbReference type="PANTHER" id="PTHR43133">
    <property type="entry name" value="RNA POLYMERASE ECF-TYPE SIGMA FACTO"/>
    <property type="match status" value="1"/>
</dbReference>
<gene>
    <name evidence="8" type="ORF">I6E12_06240</name>
</gene>
<dbReference type="SUPFAM" id="SSF88659">
    <property type="entry name" value="Sigma3 and sigma4 domains of RNA polymerase sigma factors"/>
    <property type="match status" value="1"/>
</dbReference>
<evidence type="ECO:0000259" key="7">
    <source>
        <dbReference type="Pfam" id="PF08281"/>
    </source>
</evidence>
<keyword evidence="3" id="KW-0731">Sigma factor</keyword>